<comment type="similarity">
    <text evidence="2">Belongs to the endopolyphosphatase PPN1 family.</text>
</comment>
<keyword evidence="8" id="KW-0735">Signal-anchor</keyword>
<evidence type="ECO:0000256" key="9">
    <source>
        <dbReference type="ARBA" id="ARBA00022989"/>
    </source>
</evidence>
<dbReference type="InterPro" id="IPR004843">
    <property type="entry name" value="Calcineurin-like_PHP"/>
</dbReference>
<dbReference type="InterPro" id="IPR041805">
    <property type="entry name" value="ASMase/PPN1_MPP"/>
</dbReference>
<dbReference type="SUPFAM" id="SSF56300">
    <property type="entry name" value="Metallo-dependent phosphatases"/>
    <property type="match status" value="1"/>
</dbReference>
<accession>A0A1B7P1Q2</accession>
<dbReference type="GO" id="GO:0005774">
    <property type="term" value="C:vacuolar membrane"/>
    <property type="evidence" value="ECO:0007669"/>
    <property type="project" value="UniProtKB-SubCell"/>
</dbReference>
<dbReference type="Gene3D" id="3.60.21.10">
    <property type="match status" value="1"/>
</dbReference>
<feature type="compositionally biased region" description="Pro residues" evidence="13">
    <location>
        <begin position="503"/>
        <end position="514"/>
    </location>
</feature>
<evidence type="ECO:0000256" key="13">
    <source>
        <dbReference type="SAM" id="MobiDB-lite"/>
    </source>
</evidence>
<dbReference type="OrthoDB" id="348678at2759"/>
<dbReference type="Pfam" id="PF00149">
    <property type="entry name" value="Metallophos"/>
    <property type="match status" value="1"/>
</dbReference>
<evidence type="ECO:0000256" key="7">
    <source>
        <dbReference type="ARBA" id="ARBA00022801"/>
    </source>
</evidence>
<evidence type="ECO:0000256" key="5">
    <source>
        <dbReference type="ARBA" id="ARBA00022554"/>
    </source>
</evidence>
<dbReference type="EC" id="3.6.1.10" evidence="3 12"/>
<evidence type="ECO:0000256" key="10">
    <source>
        <dbReference type="ARBA" id="ARBA00023136"/>
    </source>
</evidence>
<keyword evidence="14" id="KW-0732">Signal</keyword>
<dbReference type="InterPro" id="IPR012358">
    <property type="entry name" value="EndopolyPtase_N1"/>
</dbReference>
<organism evidence="16 17">
    <name type="scientific">Emergomyces africanus</name>
    <dbReference type="NCBI Taxonomy" id="1955775"/>
    <lineage>
        <taxon>Eukaryota</taxon>
        <taxon>Fungi</taxon>
        <taxon>Dikarya</taxon>
        <taxon>Ascomycota</taxon>
        <taxon>Pezizomycotina</taxon>
        <taxon>Eurotiomycetes</taxon>
        <taxon>Eurotiomycetidae</taxon>
        <taxon>Onygenales</taxon>
        <taxon>Ajellomycetaceae</taxon>
        <taxon>Emergomyces</taxon>
    </lineage>
</organism>
<feature type="chain" id="PRO_5008598343" description="Endopolyphosphatase" evidence="14">
    <location>
        <begin position="22"/>
        <end position="688"/>
    </location>
</feature>
<dbReference type="PIRSF" id="PIRSF027093">
    <property type="entry name" value="EndopolyPtase_N1"/>
    <property type="match status" value="1"/>
</dbReference>
<feature type="region of interest" description="Disordered" evidence="13">
    <location>
        <begin position="474"/>
        <end position="516"/>
    </location>
</feature>
<comment type="catalytic activity">
    <reaction evidence="12">
        <text>[phosphate](n+1) + n H2O = (n+1) phosphate + n H(+)</text>
        <dbReference type="Rhea" id="RHEA:22452"/>
        <dbReference type="Rhea" id="RHEA-COMP:14280"/>
        <dbReference type="ChEBI" id="CHEBI:15377"/>
        <dbReference type="ChEBI" id="CHEBI:15378"/>
        <dbReference type="ChEBI" id="CHEBI:16838"/>
        <dbReference type="ChEBI" id="CHEBI:43474"/>
        <dbReference type="EC" id="3.6.1.10"/>
    </reaction>
</comment>
<keyword evidence="17" id="KW-1185">Reference proteome</keyword>
<reference evidence="16 17" key="1">
    <citation type="submission" date="2015-07" db="EMBL/GenBank/DDBJ databases">
        <title>Emmonsia species relationships and genome sequence.</title>
        <authorList>
            <person name="Cuomo C.A."/>
            <person name="Schwartz I.S."/>
            <person name="Kenyon C."/>
            <person name="de Hoog G.S."/>
            <person name="Govender N.P."/>
            <person name="Botha A."/>
            <person name="Moreno L."/>
            <person name="de Vries M."/>
            <person name="Munoz J.F."/>
            <person name="Stielow J.B."/>
        </authorList>
    </citation>
    <scope>NUCLEOTIDE SEQUENCE [LARGE SCALE GENOMIC DNA]</scope>
    <source>
        <strain evidence="16 17">CBS 136260</strain>
    </source>
</reference>
<evidence type="ECO:0000256" key="3">
    <source>
        <dbReference type="ARBA" id="ARBA00012459"/>
    </source>
</evidence>
<dbReference type="AlphaFoldDB" id="A0A1B7P1Q2"/>
<sequence>MVKLALILSLLASCPLRACAGAQYPPELKRDDDLHEAKSRKLHGRFLHITDIHIDTNYKPDSNSDNNHDCHRGSGDAGFFGAAGSNCDSPLTLVDATFDWIQANLADSIDFVVWTGDSARHDNDEKTPRTEEEVLHMNQLLADKFHDIFSTSNRRKEMRIPVIPTIGNNDVMPHNIFKKGPNSWTKRLASIWDPFIPEEQRHSFARGGWFYVEVIPHKLAVFSLNTMYFYESNSAVDGCEHENQPGYEHMDWLRVQLQFIRKRNMKAILIGHVPPARTDSKKNWDETCWQKYTLWLQQYRDVVVGTMFGHMNIDHFMLQDTADLKIGDKGAEQQPKRPGRLDLDDELVFAQSRMNYLTSLRHHWSQLPAPPDSSASIYLDSDDDNHSNGEYRPESALNFNTKGRKKQKRKYLEAIGGPWAERYSVSLVSPSIIPSYYPTLRLIEYNISGLEDAMLWSEVNNKPSQQPVPLLADLDADSQEPPGEQKKKKRKKKSPKKPKFKIPRPPSRTAPPGPAYSNQPLTFLSFAQYYCNLTDLDNIQTTISTTDQLRDQKHLRWRKYRTNAPSDDPEPRKLSFKVFYDTKTDEAYNLNDLTVRSFLDLARSIADKNSSQGKKNTKMLLPNASARCSDGKTEMPEQSSRGPVDETGEHSLGSPCTVESPVSAKKSRESLWSVFVRRAFVGFFDVDL</sequence>
<dbReference type="GO" id="GO:0008081">
    <property type="term" value="F:phosphoric diester hydrolase activity"/>
    <property type="evidence" value="ECO:0007669"/>
    <property type="project" value="TreeGrafter"/>
</dbReference>
<evidence type="ECO:0000256" key="2">
    <source>
        <dbReference type="ARBA" id="ARBA00010399"/>
    </source>
</evidence>
<dbReference type="GO" id="GO:0000298">
    <property type="term" value="F:endopolyphosphatase activity"/>
    <property type="evidence" value="ECO:0007669"/>
    <property type="project" value="UniProtKB-EC"/>
</dbReference>
<dbReference type="EMBL" id="LGUA01000233">
    <property type="protein sequence ID" value="OAX82961.1"/>
    <property type="molecule type" value="Genomic_DNA"/>
</dbReference>
<keyword evidence="10 12" id="KW-0472">Membrane</keyword>
<dbReference type="InterPro" id="IPR029052">
    <property type="entry name" value="Metallo-depent_PP-like"/>
</dbReference>
<evidence type="ECO:0000256" key="12">
    <source>
        <dbReference type="PIRNR" id="PIRNR027093"/>
    </source>
</evidence>
<evidence type="ECO:0000256" key="11">
    <source>
        <dbReference type="ARBA" id="ARBA00023180"/>
    </source>
</evidence>
<evidence type="ECO:0000313" key="16">
    <source>
        <dbReference type="EMBL" id="OAX82961.1"/>
    </source>
</evidence>
<evidence type="ECO:0000256" key="14">
    <source>
        <dbReference type="SAM" id="SignalP"/>
    </source>
</evidence>
<evidence type="ECO:0000259" key="15">
    <source>
        <dbReference type="Pfam" id="PF00149"/>
    </source>
</evidence>
<proteinExistence type="inferred from homology"/>
<keyword evidence="9" id="KW-1133">Transmembrane helix</keyword>
<keyword evidence="7 12" id="KW-0378">Hydrolase</keyword>
<protein>
    <recommendedName>
        <fullName evidence="4 12">Endopolyphosphatase</fullName>
        <ecNumber evidence="3 12">3.6.1.10</ecNumber>
    </recommendedName>
</protein>
<dbReference type="PANTHER" id="PTHR10340">
    <property type="entry name" value="SPHINGOMYELIN PHOSPHODIESTERASE"/>
    <property type="match status" value="1"/>
</dbReference>
<keyword evidence="6" id="KW-0812">Transmembrane</keyword>
<name>A0A1B7P1Q2_9EURO</name>
<gene>
    <name evidence="16" type="ORF">ACJ72_02679</name>
</gene>
<feature type="compositionally biased region" description="Basic residues" evidence="13">
    <location>
        <begin position="486"/>
        <end position="502"/>
    </location>
</feature>
<feature type="domain" description="Calcineurin-like phosphoesterase" evidence="15">
    <location>
        <begin position="45"/>
        <end position="302"/>
    </location>
</feature>
<dbReference type="STRING" id="1658172.A0A1B7P1Q2"/>
<dbReference type="PANTHER" id="PTHR10340:SF55">
    <property type="entry name" value="ENDOPOLYPHOSPHATASE"/>
    <property type="match status" value="1"/>
</dbReference>
<feature type="signal peptide" evidence="14">
    <location>
        <begin position="1"/>
        <end position="21"/>
    </location>
</feature>
<dbReference type="CDD" id="cd00842">
    <property type="entry name" value="MPP_ASMase"/>
    <property type="match status" value="1"/>
</dbReference>
<keyword evidence="5 12" id="KW-0926">Vacuole</keyword>
<keyword evidence="11" id="KW-0325">Glycoprotein</keyword>
<evidence type="ECO:0000313" key="17">
    <source>
        <dbReference type="Proteomes" id="UP000091918"/>
    </source>
</evidence>
<feature type="region of interest" description="Disordered" evidence="13">
    <location>
        <begin position="610"/>
        <end position="663"/>
    </location>
</feature>
<evidence type="ECO:0000256" key="6">
    <source>
        <dbReference type="ARBA" id="ARBA00022692"/>
    </source>
</evidence>
<comment type="caution">
    <text evidence="16">The sequence shown here is derived from an EMBL/GenBank/DDBJ whole genome shotgun (WGS) entry which is preliminary data.</text>
</comment>
<dbReference type="FunFam" id="3.60.21.10:FF:000082">
    <property type="entry name" value="Endopolyphosphatase"/>
    <property type="match status" value="1"/>
</dbReference>
<evidence type="ECO:0000256" key="4">
    <source>
        <dbReference type="ARBA" id="ARBA00014458"/>
    </source>
</evidence>
<dbReference type="GO" id="GO:0004309">
    <property type="term" value="F:exopolyphosphatase activity"/>
    <property type="evidence" value="ECO:0007669"/>
    <property type="project" value="TreeGrafter"/>
</dbReference>
<evidence type="ECO:0000256" key="1">
    <source>
        <dbReference type="ARBA" id="ARBA00004576"/>
    </source>
</evidence>
<evidence type="ECO:0000256" key="8">
    <source>
        <dbReference type="ARBA" id="ARBA00022968"/>
    </source>
</evidence>
<dbReference type="GO" id="GO:0000324">
    <property type="term" value="C:fungal-type vacuole"/>
    <property type="evidence" value="ECO:0007669"/>
    <property type="project" value="TreeGrafter"/>
</dbReference>
<dbReference type="GO" id="GO:0006798">
    <property type="term" value="P:polyphosphate catabolic process"/>
    <property type="evidence" value="ECO:0007669"/>
    <property type="project" value="TreeGrafter"/>
</dbReference>
<comment type="function">
    <text evidence="12">Catalyzes the hydrolysis of inorganic polyphosphate (polyP) chains of many hundreds of phosphate residues into shorter lengths.</text>
</comment>
<dbReference type="Proteomes" id="UP000091918">
    <property type="component" value="Unassembled WGS sequence"/>
</dbReference>
<comment type="subcellular location">
    <subcellularLocation>
        <location evidence="1">Vacuole membrane</location>
        <topology evidence="1">Single-pass type II membrane protein</topology>
    </subcellularLocation>
</comment>